<protein>
    <submittedName>
        <fullName evidence="1">Uncharacterized protein</fullName>
    </submittedName>
</protein>
<sequence>MSVARKAFAFAVVDRGSSSRRCMCMARGGSTMNVSIDGFVQEVLIDSGRVSNLKGKEYFFKLKGFGLKGKIEHCSKNLFVYGGEPIDVIGQFRAVLSAGNVKVSTDFVLVKRGRCVLENVTTRELGVLPRRT</sequence>
<reference evidence="1 2" key="1">
    <citation type="submission" date="2022-05" db="EMBL/GenBank/DDBJ databases">
        <authorList>
            <consortium name="Genoscope - CEA"/>
            <person name="William W."/>
        </authorList>
    </citation>
    <scope>NUCLEOTIDE SEQUENCE [LARGE SCALE GENOMIC DNA]</scope>
</reference>
<gene>
    <name evidence="1" type="ORF">PEVE_00043649</name>
</gene>
<evidence type="ECO:0000313" key="1">
    <source>
        <dbReference type="EMBL" id="CAH3014408.1"/>
    </source>
</evidence>
<comment type="caution">
    <text evidence="1">The sequence shown here is derived from an EMBL/GenBank/DDBJ whole genome shotgun (WGS) entry which is preliminary data.</text>
</comment>
<dbReference type="Proteomes" id="UP001159427">
    <property type="component" value="Unassembled WGS sequence"/>
</dbReference>
<name>A0ABN8LET5_9CNID</name>
<evidence type="ECO:0000313" key="2">
    <source>
        <dbReference type="Proteomes" id="UP001159427"/>
    </source>
</evidence>
<accession>A0ABN8LET5</accession>
<organism evidence="1 2">
    <name type="scientific">Porites evermanni</name>
    <dbReference type="NCBI Taxonomy" id="104178"/>
    <lineage>
        <taxon>Eukaryota</taxon>
        <taxon>Metazoa</taxon>
        <taxon>Cnidaria</taxon>
        <taxon>Anthozoa</taxon>
        <taxon>Hexacorallia</taxon>
        <taxon>Scleractinia</taxon>
        <taxon>Fungiina</taxon>
        <taxon>Poritidae</taxon>
        <taxon>Porites</taxon>
    </lineage>
</organism>
<keyword evidence="2" id="KW-1185">Reference proteome</keyword>
<dbReference type="EMBL" id="CALNXI010000009">
    <property type="protein sequence ID" value="CAH3014408.1"/>
    <property type="molecule type" value="Genomic_DNA"/>
</dbReference>
<proteinExistence type="predicted"/>